<keyword evidence="6" id="KW-0227">DNA damage</keyword>
<dbReference type="EMBL" id="DADRWU010000034">
    <property type="protein sequence ID" value="HBA4248239.1"/>
    <property type="molecule type" value="Genomic_DNA"/>
</dbReference>
<evidence type="ECO:0000256" key="9">
    <source>
        <dbReference type="ARBA" id="ARBA00022833"/>
    </source>
</evidence>
<dbReference type="AlphaFoldDB" id="A0A377MVM4"/>
<keyword evidence="3" id="KW-0479">Metal-binding</keyword>
<dbReference type="PANTHER" id="PTHR43152:SF3">
    <property type="entry name" value="UVRABC SYSTEM PROTEIN A"/>
    <property type="match status" value="1"/>
</dbReference>
<evidence type="ECO:0000256" key="1">
    <source>
        <dbReference type="ARBA" id="ARBA00004496"/>
    </source>
</evidence>
<keyword evidence="9" id="KW-0862">Zinc</keyword>
<reference evidence="18" key="1">
    <citation type="journal article" date="2018" name="Genome Biol.">
        <title>SKESA: strategic k-mer extension for scrupulous assemblies.</title>
        <authorList>
            <person name="Souvorov A."/>
            <person name="Agarwala R."/>
            <person name="Lipman D.J."/>
        </authorList>
    </citation>
    <scope>NUCLEOTIDE SEQUENCE</scope>
    <source>
        <strain evidence="18">ST-87-5</strain>
    </source>
</reference>
<gene>
    <name evidence="18" type="ORF">J5U05_003414</name>
</gene>
<protein>
    <recommendedName>
        <fullName evidence="15">UvrABC system protein A</fullName>
    </recommendedName>
    <alternativeName>
        <fullName evidence="16">Excinuclease ABC subunit A</fullName>
    </alternativeName>
</protein>
<dbReference type="InterPro" id="IPR041552">
    <property type="entry name" value="UvrA_DNA-bd"/>
</dbReference>
<dbReference type="SUPFAM" id="SSF52540">
    <property type="entry name" value="P-loop containing nucleoside triphosphate hydrolases"/>
    <property type="match status" value="2"/>
</dbReference>
<comment type="similarity">
    <text evidence="14">Belongs to the ABC transporter superfamily. UvrA family.</text>
</comment>
<evidence type="ECO:0000256" key="4">
    <source>
        <dbReference type="ARBA" id="ARBA00022737"/>
    </source>
</evidence>
<dbReference type="RefSeq" id="WP_032175260.1">
    <property type="nucleotide sequence ID" value="NZ_CAIZUK010000080.1"/>
</dbReference>
<dbReference type="InterPro" id="IPR027417">
    <property type="entry name" value="P-loop_NTPase"/>
</dbReference>
<dbReference type="Pfam" id="PF00005">
    <property type="entry name" value="ABC_tran"/>
    <property type="match status" value="1"/>
</dbReference>
<comment type="subcellular location">
    <subcellularLocation>
        <location evidence="1">Cytoplasm</location>
    </subcellularLocation>
</comment>
<keyword evidence="10 18" id="KW-0067">ATP-binding</keyword>
<evidence type="ECO:0000256" key="10">
    <source>
        <dbReference type="ARBA" id="ARBA00022840"/>
    </source>
</evidence>
<evidence type="ECO:0000256" key="16">
    <source>
        <dbReference type="ARBA" id="ARBA00042156"/>
    </source>
</evidence>
<keyword evidence="2" id="KW-0963">Cytoplasm</keyword>
<accession>A0A377MVM4</accession>
<dbReference type="GO" id="GO:0016887">
    <property type="term" value="F:ATP hydrolysis activity"/>
    <property type="evidence" value="ECO:0007669"/>
    <property type="project" value="InterPro"/>
</dbReference>
<keyword evidence="5" id="KW-0547">Nucleotide-binding</keyword>
<evidence type="ECO:0000256" key="12">
    <source>
        <dbReference type="ARBA" id="ARBA00023125"/>
    </source>
</evidence>
<dbReference type="GO" id="GO:0004518">
    <property type="term" value="F:nuclease activity"/>
    <property type="evidence" value="ECO:0007669"/>
    <property type="project" value="UniProtKB-KW"/>
</dbReference>
<evidence type="ECO:0000256" key="5">
    <source>
        <dbReference type="ARBA" id="ARBA00022741"/>
    </source>
</evidence>
<evidence type="ECO:0000256" key="15">
    <source>
        <dbReference type="ARBA" id="ARBA00039316"/>
    </source>
</evidence>
<evidence type="ECO:0000256" key="13">
    <source>
        <dbReference type="ARBA" id="ARBA00023204"/>
    </source>
</evidence>
<keyword evidence="13" id="KW-0234">DNA repair</keyword>
<evidence type="ECO:0000259" key="17">
    <source>
        <dbReference type="SMART" id="SM00382"/>
    </source>
</evidence>
<evidence type="ECO:0000256" key="11">
    <source>
        <dbReference type="ARBA" id="ARBA00022881"/>
    </source>
</evidence>
<evidence type="ECO:0000256" key="6">
    <source>
        <dbReference type="ARBA" id="ARBA00022763"/>
    </source>
</evidence>
<feature type="domain" description="AAA+ ATPase" evidence="17">
    <location>
        <begin position="23"/>
        <end position="398"/>
    </location>
</feature>
<keyword evidence="11" id="KW-0267">Excision nuclease</keyword>
<dbReference type="InterPro" id="IPR017871">
    <property type="entry name" value="ABC_transporter-like_CS"/>
</dbReference>
<dbReference type="GO" id="GO:0006281">
    <property type="term" value="P:DNA repair"/>
    <property type="evidence" value="ECO:0007669"/>
    <property type="project" value="UniProtKB-KW"/>
</dbReference>
<name>A0A377MVM4_ECOLX</name>
<keyword evidence="7" id="KW-0228">DNA excision</keyword>
<dbReference type="PANTHER" id="PTHR43152">
    <property type="entry name" value="UVRABC SYSTEM PROTEIN A"/>
    <property type="match status" value="1"/>
</dbReference>
<reference evidence="18" key="2">
    <citation type="submission" date="2021-03" db="EMBL/GenBank/DDBJ databases">
        <authorList>
            <consortium name="NCBI Pathogen Detection Project"/>
        </authorList>
    </citation>
    <scope>NUCLEOTIDE SEQUENCE</scope>
    <source>
        <strain evidence="18">ST-87-5</strain>
    </source>
</reference>
<keyword evidence="12" id="KW-0238">DNA-binding</keyword>
<dbReference type="Gene3D" id="1.10.8.280">
    <property type="entry name" value="ABC transporter ATPase domain-like"/>
    <property type="match status" value="1"/>
</dbReference>
<feature type="domain" description="AAA+ ATPase" evidence="17">
    <location>
        <begin position="445"/>
        <end position="691"/>
    </location>
</feature>
<evidence type="ECO:0000256" key="7">
    <source>
        <dbReference type="ARBA" id="ARBA00022769"/>
    </source>
</evidence>
<evidence type="ECO:0000313" key="18">
    <source>
        <dbReference type="EMBL" id="HBA4248239.1"/>
    </source>
</evidence>
<organism evidence="18">
    <name type="scientific">Escherichia coli</name>
    <dbReference type="NCBI Taxonomy" id="562"/>
    <lineage>
        <taxon>Bacteria</taxon>
        <taxon>Pseudomonadati</taxon>
        <taxon>Pseudomonadota</taxon>
        <taxon>Gammaproteobacteria</taxon>
        <taxon>Enterobacterales</taxon>
        <taxon>Enterobacteriaceae</taxon>
        <taxon>Escherichia</taxon>
    </lineage>
</organism>
<dbReference type="GO" id="GO:0005737">
    <property type="term" value="C:cytoplasm"/>
    <property type="evidence" value="ECO:0007669"/>
    <property type="project" value="UniProtKB-SubCell"/>
</dbReference>
<dbReference type="GO" id="GO:0003677">
    <property type="term" value="F:DNA binding"/>
    <property type="evidence" value="ECO:0007669"/>
    <property type="project" value="UniProtKB-KW"/>
</dbReference>
<dbReference type="GO" id="GO:0005524">
    <property type="term" value="F:ATP binding"/>
    <property type="evidence" value="ECO:0007669"/>
    <property type="project" value="UniProtKB-KW"/>
</dbReference>
<comment type="caution">
    <text evidence="18">The sequence shown here is derived from an EMBL/GenBank/DDBJ whole genome shotgun (WGS) entry which is preliminary data.</text>
</comment>
<dbReference type="Pfam" id="PF17755">
    <property type="entry name" value="UvrA_DNA-bind"/>
    <property type="match status" value="1"/>
</dbReference>
<dbReference type="InterPro" id="IPR003439">
    <property type="entry name" value="ABC_transporter-like_ATP-bd"/>
</dbReference>
<keyword evidence="8" id="KW-0863">Zinc-finger</keyword>
<evidence type="ECO:0000256" key="14">
    <source>
        <dbReference type="ARBA" id="ARBA00038000"/>
    </source>
</evidence>
<dbReference type="GO" id="GO:0008270">
    <property type="term" value="F:zinc ion binding"/>
    <property type="evidence" value="ECO:0007669"/>
    <property type="project" value="UniProtKB-KW"/>
</dbReference>
<dbReference type="PROSITE" id="PS00211">
    <property type="entry name" value="ABC_TRANSPORTER_1"/>
    <property type="match status" value="1"/>
</dbReference>
<dbReference type="Gene3D" id="3.40.50.300">
    <property type="entry name" value="P-loop containing nucleotide triphosphate hydrolases"/>
    <property type="match status" value="3"/>
</dbReference>
<evidence type="ECO:0000256" key="2">
    <source>
        <dbReference type="ARBA" id="ARBA00022490"/>
    </source>
</evidence>
<sequence length="708" mass="79738">MNKIIFEGIATHNLKNLDVTIPFNTITAIYGRSGAGKSSLAFSSIYQLCKDEFDAVENGYLNESDYKVANFSGLIPAVAIPQRNTNNNPRSTIYSYLNIAQALSSLKIKRNVAVPNYDKLKINNYRNECPHCLGLGEIVSVDESELINEKCRLDQKPFLCWRTGELSDYYHQLLMVYCDKNNIKVDDTFDSLSLEKKNLILYGESAEKLSFRFKHKGKTKQRRAFYKGVMSFANSNIGRSQNNSKYKKEENCSFCNGSRINQETAQLDVLGFTFDEFLLSPISELCNTLKKTIGDSVLIRVLSSINNMGLGYLNLSRSIPSLSGGEIQKLIFSRLLTSNTTGILIVIDEISSQINPVDFEVIFQKLKKLSEKNTVILVEHSQYFIDLADQQIHVGKYAGSSGGEICEKEKIQPQRNLNPKNNISDYYYFEGLNKNNIINQNIRIPKECVTVFSGISGSGKSSLAKAICSLTDSIYISQKLSSYTGRSTVATITDLNKLIAEFFSDITKLDIEYFLPNKLGGCKVCEGKGVIKYERGFEKDIYISCHKCEGKLFDHNIDEVKSQINGMNIIDVYDTELKELSSFFNNTKINTILETIHYLGISHLKLNRKTQSLSGGEMRRIKLCEILSKSRKTNKILFIDEPVAGLDSETASKVLNFIYQKSKLFNAIVIIEHRPEADDYADFKVLIGPLSGKQGGRVIEQKIIESVR</sequence>
<dbReference type="Proteomes" id="UP000871786">
    <property type="component" value="Unassembled WGS sequence"/>
</dbReference>
<dbReference type="Gene3D" id="1.20.1580.10">
    <property type="entry name" value="ABC transporter ATPase like domain"/>
    <property type="match status" value="2"/>
</dbReference>
<dbReference type="InterPro" id="IPR003593">
    <property type="entry name" value="AAA+_ATPase"/>
</dbReference>
<dbReference type="GeneID" id="45714472"/>
<proteinExistence type="inferred from homology"/>
<evidence type="ECO:0000256" key="8">
    <source>
        <dbReference type="ARBA" id="ARBA00022771"/>
    </source>
</evidence>
<dbReference type="SMART" id="SM00382">
    <property type="entry name" value="AAA"/>
    <property type="match status" value="2"/>
</dbReference>
<keyword evidence="4" id="KW-0677">Repeat</keyword>
<evidence type="ECO:0000256" key="3">
    <source>
        <dbReference type="ARBA" id="ARBA00022723"/>
    </source>
</evidence>